<sequence>MSQFLHRFDKFLPNYVTYSTIMVTCLNIL</sequence>
<protein>
    <submittedName>
        <fullName evidence="1">Uncharacterized protein</fullName>
    </submittedName>
</protein>
<name>A0A2P2NX18_RHIMU</name>
<reference evidence="1" key="1">
    <citation type="submission" date="2018-02" db="EMBL/GenBank/DDBJ databases">
        <title>Rhizophora mucronata_Transcriptome.</title>
        <authorList>
            <person name="Meera S.P."/>
            <person name="Sreeshan A."/>
            <person name="Augustine A."/>
        </authorList>
    </citation>
    <scope>NUCLEOTIDE SEQUENCE</scope>
    <source>
        <tissue evidence="1">Leaf</tissue>
    </source>
</reference>
<dbReference type="EMBL" id="GGEC01066496">
    <property type="protein sequence ID" value="MBX46980.1"/>
    <property type="molecule type" value="Transcribed_RNA"/>
</dbReference>
<accession>A0A2P2NX18</accession>
<dbReference type="AlphaFoldDB" id="A0A2P2NX18"/>
<evidence type="ECO:0000313" key="1">
    <source>
        <dbReference type="EMBL" id="MBX46980.1"/>
    </source>
</evidence>
<proteinExistence type="predicted"/>
<organism evidence="1">
    <name type="scientific">Rhizophora mucronata</name>
    <name type="common">Asiatic mangrove</name>
    <dbReference type="NCBI Taxonomy" id="61149"/>
    <lineage>
        <taxon>Eukaryota</taxon>
        <taxon>Viridiplantae</taxon>
        <taxon>Streptophyta</taxon>
        <taxon>Embryophyta</taxon>
        <taxon>Tracheophyta</taxon>
        <taxon>Spermatophyta</taxon>
        <taxon>Magnoliopsida</taxon>
        <taxon>eudicotyledons</taxon>
        <taxon>Gunneridae</taxon>
        <taxon>Pentapetalae</taxon>
        <taxon>rosids</taxon>
        <taxon>fabids</taxon>
        <taxon>Malpighiales</taxon>
        <taxon>Rhizophoraceae</taxon>
        <taxon>Rhizophora</taxon>
    </lineage>
</organism>